<sequence>MCLKVHFLQASNKPSKKEDVLIGRPMILLRLPLYGGAVVKCYVCSSFSDPNCKDPFDSSKMQMTECTTENIKATWDLFYSAVQSIGSLTQIFNTLGIDLPQTNSKPDIPFACQKIDLEEKKATLRTCSFARTDHVDPCEDLKSKGNNNLLHVSFCGLCETEGCNSVGRLVIPWLLMILPALLVVA</sequence>
<dbReference type="EMBL" id="OB797784">
    <property type="protein sequence ID" value="CAD7434555.1"/>
    <property type="molecule type" value="Genomic_DNA"/>
</dbReference>
<name>A0A7R9EJS0_9NEOP</name>
<evidence type="ECO:0000256" key="2">
    <source>
        <dbReference type="ARBA" id="ARBA00022622"/>
    </source>
</evidence>
<keyword evidence="7" id="KW-0325">Glycoprotein</keyword>
<keyword evidence="4" id="KW-0732">Signal</keyword>
<protein>
    <recommendedName>
        <fullName evidence="10">Protein quiver</fullName>
    </recommendedName>
</protein>
<dbReference type="AlphaFoldDB" id="A0A7R9EJS0"/>
<dbReference type="PANTHER" id="PTHR33562:SF2">
    <property type="entry name" value="PROTEIN QUIVER"/>
    <property type="match status" value="1"/>
</dbReference>
<dbReference type="InterPro" id="IPR031424">
    <property type="entry name" value="QVR-like"/>
</dbReference>
<organism evidence="9">
    <name type="scientific">Timema monikensis</name>
    <dbReference type="NCBI Taxonomy" id="170555"/>
    <lineage>
        <taxon>Eukaryota</taxon>
        <taxon>Metazoa</taxon>
        <taxon>Ecdysozoa</taxon>
        <taxon>Arthropoda</taxon>
        <taxon>Hexapoda</taxon>
        <taxon>Insecta</taxon>
        <taxon>Pterygota</taxon>
        <taxon>Neoptera</taxon>
        <taxon>Polyneoptera</taxon>
        <taxon>Phasmatodea</taxon>
        <taxon>Timematodea</taxon>
        <taxon>Timematoidea</taxon>
        <taxon>Timematidae</taxon>
        <taxon>Timema</taxon>
    </lineage>
</organism>
<reference evidence="9" key="1">
    <citation type="submission" date="2020-11" db="EMBL/GenBank/DDBJ databases">
        <authorList>
            <person name="Tran Van P."/>
        </authorList>
    </citation>
    <scope>NUCLEOTIDE SEQUENCE</scope>
</reference>
<keyword evidence="3" id="KW-0812">Transmembrane</keyword>
<evidence type="ECO:0000313" key="9">
    <source>
        <dbReference type="EMBL" id="CAD7434555.1"/>
    </source>
</evidence>
<dbReference type="GO" id="GO:0032222">
    <property type="term" value="P:regulation of synaptic transmission, cholinergic"/>
    <property type="evidence" value="ECO:0007669"/>
    <property type="project" value="InterPro"/>
</dbReference>
<evidence type="ECO:0000256" key="5">
    <source>
        <dbReference type="ARBA" id="ARBA00022989"/>
    </source>
</evidence>
<dbReference type="Pfam" id="PF17064">
    <property type="entry name" value="QVR"/>
    <property type="match status" value="1"/>
</dbReference>
<dbReference type="InterPro" id="IPR050975">
    <property type="entry name" value="Sleep_regulator"/>
</dbReference>
<evidence type="ECO:0008006" key="10">
    <source>
        <dbReference type="Google" id="ProtNLM"/>
    </source>
</evidence>
<dbReference type="GO" id="GO:0098552">
    <property type="term" value="C:side of membrane"/>
    <property type="evidence" value="ECO:0007669"/>
    <property type="project" value="UniProtKB-KW"/>
</dbReference>
<dbReference type="GO" id="GO:0030431">
    <property type="term" value="P:sleep"/>
    <property type="evidence" value="ECO:0007669"/>
    <property type="project" value="InterPro"/>
</dbReference>
<evidence type="ECO:0000256" key="1">
    <source>
        <dbReference type="ARBA" id="ARBA00004589"/>
    </source>
</evidence>
<evidence type="ECO:0000256" key="3">
    <source>
        <dbReference type="ARBA" id="ARBA00022692"/>
    </source>
</evidence>
<proteinExistence type="predicted"/>
<comment type="subcellular location">
    <subcellularLocation>
        <location evidence="1">Membrane</location>
        <topology evidence="1">Lipid-anchor</topology>
        <topology evidence="1">GPI-anchor</topology>
    </subcellularLocation>
</comment>
<dbReference type="PANTHER" id="PTHR33562">
    <property type="entry name" value="ATILLA, ISOFORM B-RELATED-RELATED"/>
    <property type="match status" value="1"/>
</dbReference>
<evidence type="ECO:0000256" key="8">
    <source>
        <dbReference type="ARBA" id="ARBA00023288"/>
    </source>
</evidence>
<keyword evidence="6" id="KW-0472">Membrane</keyword>
<evidence type="ECO:0000256" key="6">
    <source>
        <dbReference type="ARBA" id="ARBA00023136"/>
    </source>
</evidence>
<evidence type="ECO:0000256" key="7">
    <source>
        <dbReference type="ARBA" id="ARBA00023180"/>
    </source>
</evidence>
<gene>
    <name evidence="9" type="ORF">TMSB3V08_LOCUS11206</name>
</gene>
<keyword evidence="8" id="KW-0449">Lipoprotein</keyword>
<evidence type="ECO:0000256" key="4">
    <source>
        <dbReference type="ARBA" id="ARBA00022729"/>
    </source>
</evidence>
<keyword evidence="2" id="KW-0336">GPI-anchor</keyword>
<keyword evidence="5" id="KW-1133">Transmembrane helix</keyword>
<accession>A0A7R9EJS0</accession>